<evidence type="ECO:0000256" key="1">
    <source>
        <dbReference type="SAM" id="MobiDB-lite"/>
    </source>
</evidence>
<evidence type="ECO:0000313" key="3">
    <source>
        <dbReference type="Proteomes" id="UP000629619"/>
    </source>
</evidence>
<dbReference type="EMBL" id="BOMW01000102">
    <property type="protein sequence ID" value="GIF09793.1"/>
    <property type="molecule type" value="Genomic_DNA"/>
</dbReference>
<evidence type="ECO:0000313" key="2">
    <source>
        <dbReference type="EMBL" id="GIF09793.1"/>
    </source>
</evidence>
<protein>
    <submittedName>
        <fullName evidence="2">Uncharacterized protein</fullName>
    </submittedName>
</protein>
<dbReference type="AlphaFoldDB" id="A0A919NEK7"/>
<dbReference type="Proteomes" id="UP000629619">
    <property type="component" value="Unassembled WGS sequence"/>
</dbReference>
<feature type="compositionally biased region" description="Low complexity" evidence="1">
    <location>
        <begin position="91"/>
        <end position="100"/>
    </location>
</feature>
<feature type="compositionally biased region" description="Basic and acidic residues" evidence="1">
    <location>
        <begin position="106"/>
        <end position="115"/>
    </location>
</feature>
<feature type="compositionally biased region" description="Polar residues" evidence="1">
    <location>
        <begin position="66"/>
        <end position="75"/>
    </location>
</feature>
<comment type="caution">
    <text evidence="2">The sequence shown here is derived from an EMBL/GenBank/DDBJ whole genome shotgun (WGS) entry which is preliminary data.</text>
</comment>
<name>A0A919NEK7_9ACTN</name>
<reference evidence="2" key="1">
    <citation type="submission" date="2021-01" db="EMBL/GenBank/DDBJ databases">
        <title>Whole genome shotgun sequence of Actinoplanes siamensis NBRC 109076.</title>
        <authorList>
            <person name="Komaki H."/>
            <person name="Tamura T."/>
        </authorList>
    </citation>
    <scope>NUCLEOTIDE SEQUENCE</scope>
    <source>
        <strain evidence="2">NBRC 109076</strain>
    </source>
</reference>
<proteinExistence type="predicted"/>
<keyword evidence="3" id="KW-1185">Reference proteome</keyword>
<accession>A0A919NEK7</accession>
<feature type="region of interest" description="Disordered" evidence="1">
    <location>
        <begin position="66"/>
        <end position="115"/>
    </location>
</feature>
<sequence length="115" mass="11651">MAAASGGAVATPPAPPAKRCADTVAEVAAAQVTARLCGKRVGVCGATTETDLLFVNPDGTRPWSTATVPCASSATARGAAPTPRWSAAPTPRWSAAPTARSARRPPRPDPFTDRA</sequence>
<organism evidence="2 3">
    <name type="scientific">Actinoplanes siamensis</name>
    <dbReference type="NCBI Taxonomy" id="1223317"/>
    <lineage>
        <taxon>Bacteria</taxon>
        <taxon>Bacillati</taxon>
        <taxon>Actinomycetota</taxon>
        <taxon>Actinomycetes</taxon>
        <taxon>Micromonosporales</taxon>
        <taxon>Micromonosporaceae</taxon>
        <taxon>Actinoplanes</taxon>
    </lineage>
</organism>
<gene>
    <name evidence="2" type="ORF">Asi03nite_73310</name>
</gene>